<keyword evidence="4 15" id="KW-0489">Methyltransferase</keyword>
<accession>A0A4Q7NW84</accession>
<dbReference type="Gene3D" id="3.40.50.150">
    <property type="entry name" value="Vaccinia Virus protein VP39"/>
    <property type="match status" value="1"/>
</dbReference>
<evidence type="ECO:0000256" key="2">
    <source>
        <dbReference type="ARBA" id="ARBA00009026"/>
    </source>
</evidence>
<comment type="catalytic activity">
    <reaction evidence="12">
        <text>small RNA 3'-end nucleotide + S-adenosyl-L-methionine = small RNA 3'-end 2'-O-methylnucleotide + S-adenosyl-L-homocysteine + H(+)</text>
        <dbReference type="Rhea" id="RHEA:37887"/>
        <dbReference type="Rhea" id="RHEA-COMP:10415"/>
        <dbReference type="Rhea" id="RHEA-COMP:10416"/>
        <dbReference type="ChEBI" id="CHEBI:15378"/>
        <dbReference type="ChEBI" id="CHEBI:57856"/>
        <dbReference type="ChEBI" id="CHEBI:59789"/>
        <dbReference type="ChEBI" id="CHEBI:74896"/>
        <dbReference type="ChEBI" id="CHEBI:74898"/>
        <dbReference type="EC" id="2.1.1.386"/>
    </reaction>
</comment>
<evidence type="ECO:0000256" key="3">
    <source>
        <dbReference type="ARBA" id="ARBA00021330"/>
    </source>
</evidence>
<keyword evidence="8" id="KW-0460">Magnesium</keyword>
<evidence type="ECO:0000256" key="6">
    <source>
        <dbReference type="ARBA" id="ARBA00022691"/>
    </source>
</evidence>
<dbReference type="Pfam" id="PF08242">
    <property type="entry name" value="Methyltransf_12"/>
    <property type="match status" value="1"/>
</dbReference>
<dbReference type="GO" id="GO:0046872">
    <property type="term" value="F:metal ion binding"/>
    <property type="evidence" value="ECO:0007669"/>
    <property type="project" value="UniProtKB-KW"/>
</dbReference>
<feature type="domain" description="Hen1 N-terminal" evidence="14">
    <location>
        <begin position="18"/>
        <end position="251"/>
    </location>
</feature>
<dbReference type="InterPro" id="IPR029063">
    <property type="entry name" value="SAM-dependent_MTases_sf"/>
</dbReference>
<dbReference type="InterPro" id="IPR024026">
    <property type="entry name" value="3'-RNA_MeTfrase_Hen1_bac"/>
</dbReference>
<feature type="domain" description="Methyltransferase type 12" evidence="13">
    <location>
        <begin position="301"/>
        <end position="393"/>
    </location>
</feature>
<gene>
    <name evidence="15" type="ORF">EV189_0801</name>
</gene>
<dbReference type="EC" id="2.1.1.386" evidence="11"/>
<dbReference type="OrthoDB" id="626362at2"/>
<organism evidence="15 16">
    <name type="scientific">Motilibacter rhizosphaerae</name>
    <dbReference type="NCBI Taxonomy" id="598652"/>
    <lineage>
        <taxon>Bacteria</taxon>
        <taxon>Bacillati</taxon>
        <taxon>Actinomycetota</taxon>
        <taxon>Actinomycetes</taxon>
        <taxon>Motilibacterales</taxon>
        <taxon>Motilibacteraceae</taxon>
        <taxon>Motilibacter</taxon>
    </lineage>
</organism>
<evidence type="ECO:0000256" key="8">
    <source>
        <dbReference type="ARBA" id="ARBA00022842"/>
    </source>
</evidence>
<keyword evidence="7" id="KW-0479">Metal-binding</keyword>
<evidence type="ECO:0000259" key="13">
    <source>
        <dbReference type="Pfam" id="PF08242"/>
    </source>
</evidence>
<evidence type="ECO:0000256" key="12">
    <source>
        <dbReference type="ARBA" id="ARBA00048418"/>
    </source>
</evidence>
<evidence type="ECO:0000256" key="10">
    <source>
        <dbReference type="ARBA" id="ARBA00023158"/>
    </source>
</evidence>
<dbReference type="GO" id="GO:0031047">
    <property type="term" value="P:regulatory ncRNA-mediated gene silencing"/>
    <property type="evidence" value="ECO:0007669"/>
    <property type="project" value="UniProtKB-KW"/>
</dbReference>
<dbReference type="SUPFAM" id="SSF53335">
    <property type="entry name" value="S-adenosyl-L-methionine-dependent methyltransferases"/>
    <property type="match status" value="1"/>
</dbReference>
<keyword evidence="5 15" id="KW-0808">Transferase</keyword>
<dbReference type="PANTHER" id="PTHR21404">
    <property type="entry name" value="HEN1"/>
    <property type="match status" value="1"/>
</dbReference>
<evidence type="ECO:0000256" key="11">
    <source>
        <dbReference type="ARBA" id="ARBA00035025"/>
    </source>
</evidence>
<dbReference type="GO" id="GO:0003723">
    <property type="term" value="F:RNA binding"/>
    <property type="evidence" value="ECO:0007669"/>
    <property type="project" value="UniProtKB-KW"/>
</dbReference>
<evidence type="ECO:0000256" key="7">
    <source>
        <dbReference type="ARBA" id="ARBA00022723"/>
    </source>
</evidence>
<dbReference type="InterPro" id="IPR026610">
    <property type="entry name" value="Hen1"/>
</dbReference>
<dbReference type="Gene3D" id="3.30.1610.20">
    <property type="entry name" value="Hen1, N-terminal domain"/>
    <property type="match status" value="1"/>
</dbReference>
<comment type="caution">
    <text evidence="15">The sequence shown here is derived from an EMBL/GenBank/DDBJ whole genome shotgun (WGS) entry which is preliminary data.</text>
</comment>
<name>A0A4Q7NW84_9ACTN</name>
<keyword evidence="10" id="KW-0943">RNA-mediated gene silencing</keyword>
<keyword evidence="16" id="KW-1185">Reference proteome</keyword>
<dbReference type="RefSeq" id="WP_130491610.1">
    <property type="nucleotide sequence ID" value="NZ_SGXD01000001.1"/>
</dbReference>
<dbReference type="InterPro" id="IPR024740">
    <property type="entry name" value="Hen1_N"/>
</dbReference>
<dbReference type="CDD" id="cd02440">
    <property type="entry name" value="AdoMet_MTases"/>
    <property type="match status" value="1"/>
</dbReference>
<dbReference type="InterPro" id="IPR038546">
    <property type="entry name" value="Hen1_N_sf"/>
</dbReference>
<reference evidence="15 16" key="1">
    <citation type="submission" date="2019-02" db="EMBL/GenBank/DDBJ databases">
        <title>Genomic Encyclopedia of Type Strains, Phase IV (KMG-IV): sequencing the most valuable type-strain genomes for metagenomic binning, comparative biology and taxonomic classification.</title>
        <authorList>
            <person name="Goeker M."/>
        </authorList>
    </citation>
    <scope>NUCLEOTIDE SEQUENCE [LARGE SCALE GENOMIC DNA]</scope>
    <source>
        <strain evidence="15 16">DSM 45622</strain>
    </source>
</reference>
<evidence type="ECO:0000256" key="9">
    <source>
        <dbReference type="ARBA" id="ARBA00022884"/>
    </source>
</evidence>
<keyword evidence="9" id="KW-0694">RNA-binding</keyword>
<dbReference type="GO" id="GO:0001510">
    <property type="term" value="P:RNA methylation"/>
    <property type="evidence" value="ECO:0007669"/>
    <property type="project" value="InterPro"/>
</dbReference>
<dbReference type="GO" id="GO:0090486">
    <property type="term" value="F:small RNA 2'-O-methyltransferase activity"/>
    <property type="evidence" value="ECO:0007669"/>
    <property type="project" value="UniProtKB-EC"/>
</dbReference>
<dbReference type="InterPro" id="IPR013217">
    <property type="entry name" value="Methyltransf_12"/>
</dbReference>
<dbReference type="AlphaFoldDB" id="A0A4Q7NW84"/>
<comment type="cofactor">
    <cofactor evidence="1">
        <name>Mg(2+)</name>
        <dbReference type="ChEBI" id="CHEBI:18420"/>
    </cofactor>
</comment>
<keyword evidence="6" id="KW-0949">S-adenosyl-L-methionine</keyword>
<dbReference type="PANTHER" id="PTHR21404:SF3">
    <property type="entry name" value="SMALL RNA 2'-O-METHYLTRANSFERASE"/>
    <property type="match status" value="1"/>
</dbReference>
<proteinExistence type="inferred from homology"/>
<dbReference type="EMBL" id="SGXD01000001">
    <property type="protein sequence ID" value="RZS91556.1"/>
    <property type="molecule type" value="Genomic_DNA"/>
</dbReference>
<protein>
    <recommendedName>
        <fullName evidence="3">Small RNA 2'-O-methyltransferase</fullName>
        <ecNumber evidence="11">2.1.1.386</ecNumber>
    </recommendedName>
</protein>
<dbReference type="Pfam" id="PF12623">
    <property type="entry name" value="Hen1_L"/>
    <property type="match status" value="1"/>
</dbReference>
<evidence type="ECO:0000256" key="5">
    <source>
        <dbReference type="ARBA" id="ARBA00022679"/>
    </source>
</evidence>
<comment type="similarity">
    <text evidence="2">Belongs to the methyltransferase superfamily. HEN1 family.</text>
</comment>
<evidence type="ECO:0000256" key="4">
    <source>
        <dbReference type="ARBA" id="ARBA00022603"/>
    </source>
</evidence>
<evidence type="ECO:0000259" key="14">
    <source>
        <dbReference type="Pfam" id="PF12623"/>
    </source>
</evidence>
<evidence type="ECO:0000313" key="15">
    <source>
        <dbReference type="EMBL" id="RZS91556.1"/>
    </source>
</evidence>
<dbReference type="NCBIfam" id="TIGR04074">
    <property type="entry name" value="bacter_Hen1"/>
    <property type="match status" value="1"/>
</dbReference>
<evidence type="ECO:0000256" key="1">
    <source>
        <dbReference type="ARBA" id="ARBA00001946"/>
    </source>
</evidence>
<evidence type="ECO:0000313" key="16">
    <source>
        <dbReference type="Proteomes" id="UP000293638"/>
    </source>
</evidence>
<sequence length="479" mass="51476">MLVTLATSGSTSGGLPDGAVATDLGRVLHKHPDRVHVQEVPTGTATVCYPVATPERCEAALLLEVDPVGLVRSRAARRGDDVLARYVNDRPYVASSLLAVALSRVLRTALAGRCDARPELAEAAWPLEVRLPALPVRGRPELVERLFAPLGWEVEARRLPLDELVPAWGDADLVDLTLRGRARVADALSHLYVLLPVLDDAKHYWVGEDEVDKLLRVGGRWLQGHPERELISSRYLAHQRHLASTAAERLAALDRPADAADDADADEPGDDAAPVPARPLVALRHAAVLDALRACGARRVLDLGCGPGALLQELLADSTFTEVVGTDVSARALASAARRLGLDALHERQRARISLLTSSVTYADPRLAGYDAAVLMEVVEHVDPPRLPALEHAVFGVAAPRVVVVTTPNVEANAAIPGLAPGQLRHTDHRFEWTRAEFAAWCRSAAERFGYAVELSGVGPDHPELGAPTQLALLRKESA</sequence>
<dbReference type="Proteomes" id="UP000293638">
    <property type="component" value="Unassembled WGS sequence"/>
</dbReference>